<comment type="caution">
    <text evidence="3">The sequence shown here is derived from an EMBL/GenBank/DDBJ whole genome shotgun (WGS) entry which is preliminary data.</text>
</comment>
<dbReference type="Gene3D" id="3.80.10.10">
    <property type="entry name" value="Ribonuclease Inhibitor"/>
    <property type="match status" value="1"/>
</dbReference>
<dbReference type="InterPro" id="IPR012677">
    <property type="entry name" value="Nucleotide-bd_a/b_plait_sf"/>
</dbReference>
<evidence type="ECO:0000313" key="3">
    <source>
        <dbReference type="EMBL" id="CAI4005965.1"/>
    </source>
</evidence>
<dbReference type="Pfam" id="PF05725">
    <property type="entry name" value="FNIP"/>
    <property type="match status" value="8"/>
</dbReference>
<dbReference type="InterPro" id="IPR032675">
    <property type="entry name" value="LRR_dom_sf"/>
</dbReference>
<evidence type="ECO:0000256" key="1">
    <source>
        <dbReference type="PROSITE-ProRule" id="PRU00176"/>
    </source>
</evidence>
<dbReference type="GO" id="GO:0003723">
    <property type="term" value="F:RNA binding"/>
    <property type="evidence" value="ECO:0007669"/>
    <property type="project" value="UniProtKB-UniRule"/>
</dbReference>
<protein>
    <submittedName>
        <fullName evidence="5">RNA-binding protein 42 (RNA-binding motif protein 42)</fullName>
    </submittedName>
</protein>
<accession>A0A9P1G9J6</accession>
<dbReference type="PANTHER" id="PTHR32134:SF169">
    <property type="entry name" value="FNIP REPEAT-CONTAINING PROTEIN-RELATED"/>
    <property type="match status" value="1"/>
</dbReference>
<dbReference type="InterPro" id="IPR008615">
    <property type="entry name" value="FNIP"/>
</dbReference>
<evidence type="ECO:0000313" key="4">
    <source>
        <dbReference type="EMBL" id="CAL1159340.1"/>
    </source>
</evidence>
<dbReference type="AlphaFoldDB" id="A0A9P1G9J6"/>
<dbReference type="InterPro" id="IPR000504">
    <property type="entry name" value="RRM_dom"/>
</dbReference>
<dbReference type="SUPFAM" id="SSF54928">
    <property type="entry name" value="RNA-binding domain, RBD"/>
    <property type="match status" value="1"/>
</dbReference>
<dbReference type="EMBL" id="CAMXCT030003735">
    <property type="protein sequence ID" value="CAL4793277.1"/>
    <property type="molecule type" value="Genomic_DNA"/>
</dbReference>
<sequence>MCNCPEIWKLWSSEKNMMLGLLADQGLDNVPCLDSWLVTFPKLRTLVLGLSFDQPLETVNLPRTLQHLTLGRNFDWPLQQVKLPQLQVLEFGELFNQSLDQVNLPSSLQKLTFGSAFNQRLDRVVLPQNLEYLFFGNHFNQSLEQVQLPNKLKELIFGEHFNQDIQQVCLPDCLLASKVSKAQWPTPGSDPGATDGRTDLPEREHGLIDERSPVLFGNLVTVASQAEGFPGLGNRFNFSLCGCQLPQSLKTLKLGEDFNQSLEGVIFPSTLQTLSFARCFNHPLEAVDLPCGLQHLTFGTDFSQSLRNVQLPCSLKSLEFGSRFYESFEGVMLPKGLQHLHVSPLYGHNFEEVHVPAGIWVLPYGTSELWIVTNSTHLVFPDIFDESLEQVKFPSQVESITFGRFFNHGLQAILPQQLQSLTFGHEFNQPLRHVDFPATLRSMTFGGCFNQSLVGVNLPSGLELLRFGRDFDQSLRHVRLPQGAALGLKDLVFGAYFDQPLEDVDFPEGLETMTFGKNFSQKLDAVQLPENLQLLSSAAALGASTQKAPNERKAASVTLRKASGKVWRDPTLDDWPKEDYRLFCGDLGNEVTDDLLANAFRKYSSFQKAKVIRDKRTGKTKGYGFVSFSAPEDMVAALRDVNGRYVGNRPVRLKKSNWKDKGIDSEKNGASLLRKLSYCIPQDSKKLQKFKKLKIKQDPNIQKERVKLARQQEELANMARKKK</sequence>
<dbReference type="PANTHER" id="PTHR32134">
    <property type="entry name" value="FNIP REPEAT-CONTAINING PROTEIN"/>
    <property type="match status" value="1"/>
</dbReference>
<dbReference type="Proteomes" id="UP001152797">
    <property type="component" value="Unassembled WGS sequence"/>
</dbReference>
<name>A0A9P1G9J6_9DINO</name>
<reference evidence="4" key="2">
    <citation type="submission" date="2024-04" db="EMBL/GenBank/DDBJ databases">
        <authorList>
            <person name="Chen Y."/>
            <person name="Shah S."/>
            <person name="Dougan E. K."/>
            <person name="Thang M."/>
            <person name="Chan C."/>
        </authorList>
    </citation>
    <scope>NUCLEOTIDE SEQUENCE [LARGE SCALE GENOMIC DNA]</scope>
</reference>
<dbReference type="InterPro" id="IPR035979">
    <property type="entry name" value="RBD_domain_sf"/>
</dbReference>
<proteinExistence type="predicted"/>
<dbReference type="SMART" id="SM00360">
    <property type="entry name" value="RRM"/>
    <property type="match status" value="1"/>
</dbReference>
<evidence type="ECO:0000313" key="6">
    <source>
        <dbReference type="Proteomes" id="UP001152797"/>
    </source>
</evidence>
<dbReference type="OrthoDB" id="1749473at2759"/>
<dbReference type="EMBL" id="CAMXCT020003735">
    <property type="protein sequence ID" value="CAL1159340.1"/>
    <property type="molecule type" value="Genomic_DNA"/>
</dbReference>
<dbReference type="Pfam" id="PF00076">
    <property type="entry name" value="RRM_1"/>
    <property type="match status" value="1"/>
</dbReference>
<evidence type="ECO:0000259" key="2">
    <source>
        <dbReference type="PROSITE" id="PS50102"/>
    </source>
</evidence>
<dbReference type="CDD" id="cd12383">
    <property type="entry name" value="RRM_RBM42"/>
    <property type="match status" value="1"/>
</dbReference>
<dbReference type="InterPro" id="IPR034215">
    <property type="entry name" value="RBM42_RRM"/>
</dbReference>
<dbReference type="EMBL" id="CAMXCT010003735">
    <property type="protein sequence ID" value="CAI4005965.1"/>
    <property type="molecule type" value="Genomic_DNA"/>
</dbReference>
<reference evidence="3" key="1">
    <citation type="submission" date="2022-10" db="EMBL/GenBank/DDBJ databases">
        <authorList>
            <person name="Chen Y."/>
            <person name="Dougan E. K."/>
            <person name="Chan C."/>
            <person name="Rhodes N."/>
            <person name="Thang M."/>
        </authorList>
    </citation>
    <scope>NUCLEOTIDE SEQUENCE</scope>
</reference>
<gene>
    <name evidence="3" type="ORF">C1SCF055_LOCUS31649</name>
</gene>
<dbReference type="PROSITE" id="PS50102">
    <property type="entry name" value="RRM"/>
    <property type="match status" value="1"/>
</dbReference>
<organism evidence="3">
    <name type="scientific">Cladocopium goreaui</name>
    <dbReference type="NCBI Taxonomy" id="2562237"/>
    <lineage>
        <taxon>Eukaryota</taxon>
        <taxon>Sar</taxon>
        <taxon>Alveolata</taxon>
        <taxon>Dinophyceae</taxon>
        <taxon>Suessiales</taxon>
        <taxon>Symbiodiniaceae</taxon>
        <taxon>Cladocopium</taxon>
    </lineage>
</organism>
<evidence type="ECO:0000313" key="5">
    <source>
        <dbReference type="EMBL" id="CAL4793277.1"/>
    </source>
</evidence>
<keyword evidence="6" id="KW-1185">Reference proteome</keyword>
<dbReference type="Gene3D" id="3.30.70.330">
    <property type="match status" value="1"/>
</dbReference>
<keyword evidence="1" id="KW-0694">RNA-binding</keyword>
<dbReference type="SUPFAM" id="SSF52058">
    <property type="entry name" value="L domain-like"/>
    <property type="match status" value="1"/>
</dbReference>
<dbReference type="InterPro" id="IPR051251">
    <property type="entry name" value="STK_FNIP-Repeat"/>
</dbReference>
<feature type="domain" description="RRM" evidence="2">
    <location>
        <begin position="580"/>
        <end position="658"/>
    </location>
</feature>